<reference evidence="1" key="1">
    <citation type="submission" date="2022-06" db="EMBL/GenBank/DDBJ databases">
        <title>New cyanobacteria of genus Symplocastrum in benthos of Lake Baikal.</title>
        <authorList>
            <person name="Sorokovikova E."/>
            <person name="Tikhonova I."/>
            <person name="Krasnopeev A."/>
            <person name="Evseev P."/>
            <person name="Gladkikh A."/>
            <person name="Belykh O."/>
        </authorList>
    </citation>
    <scope>NUCLEOTIDE SEQUENCE</scope>
    <source>
        <strain evidence="1">BBK-W-15</strain>
    </source>
</reference>
<dbReference type="AlphaFoldDB" id="A0AAE3GLN1"/>
<dbReference type="InterPro" id="IPR010328">
    <property type="entry name" value="DUF928"/>
</dbReference>
<organism evidence="1 2">
    <name type="scientific">Limnofasciculus baicalensis BBK-W-15</name>
    <dbReference type="NCBI Taxonomy" id="2699891"/>
    <lineage>
        <taxon>Bacteria</taxon>
        <taxon>Bacillati</taxon>
        <taxon>Cyanobacteriota</taxon>
        <taxon>Cyanophyceae</taxon>
        <taxon>Coleofasciculales</taxon>
        <taxon>Coleofasciculaceae</taxon>
        <taxon>Limnofasciculus</taxon>
        <taxon>Limnofasciculus baicalensis</taxon>
    </lineage>
</organism>
<protein>
    <submittedName>
        <fullName evidence="1">DUF928 domain-containing protein</fullName>
    </submittedName>
</protein>
<dbReference type="Pfam" id="PF06051">
    <property type="entry name" value="DUF928"/>
    <property type="match status" value="1"/>
</dbReference>
<proteinExistence type="predicted"/>
<evidence type="ECO:0000313" key="2">
    <source>
        <dbReference type="Proteomes" id="UP001204953"/>
    </source>
</evidence>
<dbReference type="EMBL" id="JAMZMM010000001">
    <property type="protein sequence ID" value="MCP2726881.1"/>
    <property type="molecule type" value="Genomic_DNA"/>
</dbReference>
<dbReference type="Proteomes" id="UP001204953">
    <property type="component" value="Unassembled WGS sequence"/>
</dbReference>
<name>A0AAE3GLN1_9CYAN</name>
<sequence>MDSASWQALAQTQTVQRQKISHKQFQENSIIKCGYRKKQLTLKPPDYTVVEAASITPGNRVEGSMRCGEYNPPLPLIALIPQSTMGLTLSEYPTLLFYIPDANLDGVKLEFAIYDRESKNPIYQQKISLKSGDAIVAIDLSKSPSLPPLAVGKVYSWNFSLIFDPEDMSNSTFVAGWIQRVAPKSELQHQLNTVLPQQQPAIYAANGIWYEALASLAKLRCSHPNDVTFTSNWESLLEQVGLSEIAKKPLAQCMASGE</sequence>
<accession>A0AAE3GLN1</accession>
<keyword evidence="2" id="KW-1185">Reference proteome</keyword>
<gene>
    <name evidence="1" type="ORF">NJ959_00105</name>
</gene>
<evidence type="ECO:0000313" key="1">
    <source>
        <dbReference type="EMBL" id="MCP2726881.1"/>
    </source>
</evidence>
<dbReference type="RefSeq" id="WP_254009703.1">
    <property type="nucleotide sequence ID" value="NZ_JAMZMM010000001.1"/>
</dbReference>
<comment type="caution">
    <text evidence="1">The sequence shown here is derived from an EMBL/GenBank/DDBJ whole genome shotgun (WGS) entry which is preliminary data.</text>
</comment>